<dbReference type="KEGG" id="dfa:DFA_06102"/>
<dbReference type="STRING" id="1054147.F4PK40"/>
<evidence type="ECO:0000313" key="2">
    <source>
        <dbReference type="Proteomes" id="UP000007797"/>
    </source>
</evidence>
<reference evidence="2" key="1">
    <citation type="journal article" date="2011" name="Genome Res.">
        <title>Phylogeny-wide analysis of social amoeba genomes highlights ancient origins for complex intercellular communication.</title>
        <authorList>
            <person name="Heidel A.J."/>
            <person name="Lawal H.M."/>
            <person name="Felder M."/>
            <person name="Schilde C."/>
            <person name="Helps N.R."/>
            <person name="Tunggal B."/>
            <person name="Rivero F."/>
            <person name="John U."/>
            <person name="Schleicher M."/>
            <person name="Eichinger L."/>
            <person name="Platzer M."/>
            <person name="Noegel A.A."/>
            <person name="Schaap P."/>
            <person name="Gloeckner G."/>
        </authorList>
    </citation>
    <scope>NUCLEOTIDE SEQUENCE [LARGE SCALE GENOMIC DNA]</scope>
    <source>
        <strain evidence="2">SH3</strain>
    </source>
</reference>
<dbReference type="AlphaFoldDB" id="F4PK40"/>
<gene>
    <name evidence="1" type="ORF">DFA_06102</name>
</gene>
<keyword evidence="2" id="KW-1185">Reference proteome</keyword>
<dbReference type="PANTHER" id="PTHR31630">
    <property type="entry name" value="PHYTANOYL-COA DIOXYGENASE-RELATED-RELATED"/>
    <property type="match status" value="1"/>
</dbReference>
<sequence>MLVGVKRLSNVKNLFKLYNNNNNQQQQSISNNSNRKYFYCSTSSTSSTAGNNSNTSIDDSELVHRTLTIEEIEQFKSQGYLVKKGLFGDQDNDRLLTQHQVELRDYLVKNAEIDLSNCSIGSRTEAIQLDNQHEKIAHVSNGFGGMINFYHGTAMYRLRESPLLYDSFSQLYQHTYAIGDGRIPNDNLNVEPQDSDPWPCKYGSFNPYHMYMFVNRCSFRIPTIGHETIQKPLDQLIQRGTGTHMDCNPYHLFSGEIRNGETGQMQPSPLRFWQPIQAFISLTDTINPDEGGFWCLPSFHTKCVSHFNSTKLQQPSWIDKPLLKRGNAFDMDESEYGSMIGQMKFIPIKRGDILFFDWRTPHHNDARHVGNSIREVVYSAHLPKVSVNETYAAKQLNWYLSGAHPSYVSKAFSKLEMDNYSPPPLTPLGEKLISLQPWS</sequence>
<dbReference type="Proteomes" id="UP000007797">
    <property type="component" value="Unassembled WGS sequence"/>
</dbReference>
<dbReference type="Gene3D" id="2.60.120.330">
    <property type="entry name" value="B-lactam Antibiotic, Isopenicillin N Synthase, Chain"/>
    <property type="match status" value="1"/>
</dbReference>
<dbReference type="RefSeq" id="XP_004361815.1">
    <property type="nucleotide sequence ID" value="XM_004361758.1"/>
</dbReference>
<dbReference type="OMA" id="GFECVPG"/>
<name>F4PK40_CACFS</name>
<dbReference type="GeneID" id="14876160"/>
<evidence type="ECO:0000313" key="1">
    <source>
        <dbReference type="EMBL" id="EGG23964.1"/>
    </source>
</evidence>
<dbReference type="PANTHER" id="PTHR31630:SF9">
    <property type="entry name" value="PHYTANOYL-COA DIOXYGENASE"/>
    <property type="match status" value="1"/>
</dbReference>
<evidence type="ECO:0008006" key="3">
    <source>
        <dbReference type="Google" id="ProtNLM"/>
    </source>
</evidence>
<organism evidence="1 2">
    <name type="scientific">Cavenderia fasciculata</name>
    <name type="common">Slime mold</name>
    <name type="synonym">Dictyostelium fasciculatum</name>
    <dbReference type="NCBI Taxonomy" id="261658"/>
    <lineage>
        <taxon>Eukaryota</taxon>
        <taxon>Amoebozoa</taxon>
        <taxon>Evosea</taxon>
        <taxon>Eumycetozoa</taxon>
        <taxon>Dictyostelia</taxon>
        <taxon>Acytosteliales</taxon>
        <taxon>Cavenderiaceae</taxon>
        <taxon>Cavenderia</taxon>
    </lineage>
</organism>
<dbReference type="SUPFAM" id="SSF51197">
    <property type="entry name" value="Clavaminate synthase-like"/>
    <property type="match status" value="1"/>
</dbReference>
<dbReference type="OrthoDB" id="445007at2759"/>
<dbReference type="InterPro" id="IPR027443">
    <property type="entry name" value="IPNS-like_sf"/>
</dbReference>
<accession>F4PK40</accession>
<dbReference type="EMBL" id="GL883007">
    <property type="protein sequence ID" value="EGG23964.1"/>
    <property type="molecule type" value="Genomic_DNA"/>
</dbReference>
<proteinExistence type="predicted"/>
<protein>
    <recommendedName>
        <fullName evidence="3">Phytanoyl-CoA dioxygenase</fullName>
    </recommendedName>
</protein>